<dbReference type="STRING" id="4955.A0A1G4MG34"/>
<feature type="domain" description="TAFII28-like protein" evidence="6">
    <location>
        <begin position="155"/>
        <end position="223"/>
    </location>
</feature>
<name>A0A1G4MG34_LACFM</name>
<comment type="similarity">
    <text evidence="2">Belongs to the TAF11 family.</text>
</comment>
<dbReference type="GO" id="GO:0046982">
    <property type="term" value="F:protein heterodimerization activity"/>
    <property type="evidence" value="ECO:0007669"/>
    <property type="project" value="InterPro"/>
</dbReference>
<dbReference type="SUPFAM" id="SSF47113">
    <property type="entry name" value="Histone-fold"/>
    <property type="match status" value="1"/>
</dbReference>
<reference evidence="8" key="1">
    <citation type="submission" date="2016-03" db="EMBL/GenBank/DDBJ databases">
        <authorList>
            <person name="Devillers H."/>
        </authorList>
    </citation>
    <scope>NUCLEOTIDE SEQUENCE [LARGE SCALE GENOMIC DNA]</scope>
</reference>
<keyword evidence="4" id="KW-0804">Transcription</keyword>
<keyword evidence="5" id="KW-0539">Nucleus</keyword>
<evidence type="ECO:0000256" key="4">
    <source>
        <dbReference type="ARBA" id="ARBA00023163"/>
    </source>
</evidence>
<dbReference type="OMA" id="GNGWMFR"/>
<dbReference type="GO" id="GO:0005669">
    <property type="term" value="C:transcription factor TFIID complex"/>
    <property type="evidence" value="ECO:0007669"/>
    <property type="project" value="InterPro"/>
</dbReference>
<evidence type="ECO:0000256" key="2">
    <source>
        <dbReference type="ARBA" id="ARBA00009788"/>
    </source>
</evidence>
<dbReference type="PANTHER" id="PTHR13218">
    <property type="entry name" value="TRANSCRIPTION INITIATION FACTOR TFIID SUBUNIT 11-RELATED"/>
    <property type="match status" value="1"/>
</dbReference>
<keyword evidence="8" id="KW-1185">Reference proteome</keyword>
<dbReference type="Pfam" id="PF04719">
    <property type="entry name" value="TAFII28"/>
    <property type="match status" value="1"/>
</dbReference>
<dbReference type="InterPro" id="IPR009072">
    <property type="entry name" value="Histone-fold"/>
</dbReference>
<organism evidence="7 8">
    <name type="scientific">Lachancea fermentati</name>
    <name type="common">Zygosaccharomyces fermentati</name>
    <dbReference type="NCBI Taxonomy" id="4955"/>
    <lineage>
        <taxon>Eukaryota</taxon>
        <taxon>Fungi</taxon>
        <taxon>Dikarya</taxon>
        <taxon>Ascomycota</taxon>
        <taxon>Saccharomycotina</taxon>
        <taxon>Saccharomycetes</taxon>
        <taxon>Saccharomycetales</taxon>
        <taxon>Saccharomycetaceae</taxon>
        <taxon>Lachancea</taxon>
    </lineage>
</organism>
<evidence type="ECO:0000313" key="8">
    <source>
        <dbReference type="Proteomes" id="UP000190831"/>
    </source>
</evidence>
<sequence>MADTQGPLDMIPEDNYPPLITQANYLASKQMINQVLSEDQEYVAWKLKDLRTGGTMNSYLNDFLQSTQNSNEEEYGDGGQLEQEPWRNIGEFDGAELEAEQHPKNSKKISSKKVAKPQRINSVPKNLRFAREIYDEQIASLPHSRDLDQSEQLNLLLTNLDEEQMNRFEVFRRTSLAKNNVKKISSMVTNQTVAANIILLLAGVGKIFVGEIVEKALLIKKKSLVALMVRRFEEKQLGAYRLKKCLKKLTMMVESAEDAYDDSVDEEASDICEDEEDEEKVNECIKNTQLLRSTTNSEEIRKGIIRQYNSLVKKFNSLDVSIEKYSGGPLLPEHIREAWRLYRLENDTVPQATWRTQGDGNGWMFR</sequence>
<accession>A0A1G4MG34</accession>
<comment type="subcellular location">
    <subcellularLocation>
        <location evidence="1">Nucleus</location>
    </subcellularLocation>
</comment>
<dbReference type="AlphaFoldDB" id="A0A1G4MG34"/>
<dbReference type="Gene3D" id="1.10.20.10">
    <property type="entry name" value="Histone, subunit A"/>
    <property type="match status" value="1"/>
</dbReference>
<dbReference type="OrthoDB" id="28335at2759"/>
<evidence type="ECO:0000313" key="7">
    <source>
        <dbReference type="EMBL" id="SCW02800.1"/>
    </source>
</evidence>
<evidence type="ECO:0000256" key="5">
    <source>
        <dbReference type="ARBA" id="ARBA00023242"/>
    </source>
</evidence>
<dbReference type="InterPro" id="IPR006809">
    <property type="entry name" value="TAFII28_dom"/>
</dbReference>
<evidence type="ECO:0000259" key="6">
    <source>
        <dbReference type="Pfam" id="PF04719"/>
    </source>
</evidence>
<dbReference type="Proteomes" id="UP000190831">
    <property type="component" value="Chromosome F"/>
</dbReference>
<evidence type="ECO:0000256" key="1">
    <source>
        <dbReference type="ARBA" id="ARBA00004123"/>
    </source>
</evidence>
<dbReference type="PANTHER" id="PTHR13218:SF8">
    <property type="entry name" value="TRANSCRIPTION INITIATION FACTOR TFIID SUBUNIT 11"/>
    <property type="match status" value="1"/>
</dbReference>
<keyword evidence="3" id="KW-0805">Transcription regulation</keyword>
<dbReference type="InterPro" id="IPR045127">
    <property type="entry name" value="TAF11-like"/>
</dbReference>
<protein>
    <submittedName>
        <fullName evidence="7">LAFE_0F14554g1_1</fullName>
    </submittedName>
</protein>
<dbReference type="CDD" id="cd08048">
    <property type="entry name" value="HFD_TAF11"/>
    <property type="match status" value="1"/>
</dbReference>
<dbReference type="GO" id="GO:0051123">
    <property type="term" value="P:RNA polymerase II preinitiation complex assembly"/>
    <property type="evidence" value="ECO:0007669"/>
    <property type="project" value="InterPro"/>
</dbReference>
<dbReference type="GO" id="GO:0016251">
    <property type="term" value="F:RNA polymerase II general transcription initiation factor activity"/>
    <property type="evidence" value="ECO:0007669"/>
    <property type="project" value="TreeGrafter"/>
</dbReference>
<evidence type="ECO:0000256" key="3">
    <source>
        <dbReference type="ARBA" id="ARBA00023015"/>
    </source>
</evidence>
<dbReference type="EMBL" id="LT598490">
    <property type="protein sequence ID" value="SCW02800.1"/>
    <property type="molecule type" value="Genomic_DNA"/>
</dbReference>
<gene>
    <name evidence="7" type="ORF">LAFE_0F14554G</name>
</gene>
<proteinExistence type="inferred from homology"/>